<accession>A0A8T3D6Q1</accession>
<name>A0A8T3D6Q1_9TELE</name>
<dbReference type="Proteomes" id="UP000829720">
    <property type="component" value="Unassembled WGS sequence"/>
</dbReference>
<comment type="caution">
    <text evidence="1">The sequence shown here is derived from an EMBL/GenBank/DDBJ whole genome shotgun (WGS) entry which is preliminary data.</text>
</comment>
<keyword evidence="2" id="KW-1185">Reference proteome</keyword>
<evidence type="ECO:0000313" key="2">
    <source>
        <dbReference type="Proteomes" id="UP000829720"/>
    </source>
</evidence>
<dbReference type="OrthoDB" id="14911at2759"/>
<evidence type="ECO:0000313" key="1">
    <source>
        <dbReference type="EMBL" id="KAI1891304.1"/>
    </source>
</evidence>
<dbReference type="GO" id="GO:0035091">
    <property type="term" value="F:phosphatidylinositol binding"/>
    <property type="evidence" value="ECO:0007669"/>
    <property type="project" value="InterPro"/>
</dbReference>
<organism evidence="1 2">
    <name type="scientific">Albula goreensis</name>
    <dbReference type="NCBI Taxonomy" id="1534307"/>
    <lineage>
        <taxon>Eukaryota</taxon>
        <taxon>Metazoa</taxon>
        <taxon>Chordata</taxon>
        <taxon>Craniata</taxon>
        <taxon>Vertebrata</taxon>
        <taxon>Euteleostomi</taxon>
        <taxon>Actinopterygii</taxon>
        <taxon>Neopterygii</taxon>
        <taxon>Teleostei</taxon>
        <taxon>Albuliformes</taxon>
        <taxon>Albulidae</taxon>
        <taxon>Albula</taxon>
    </lineage>
</organism>
<dbReference type="AlphaFoldDB" id="A0A8T3D6Q1"/>
<dbReference type="InterPro" id="IPR036871">
    <property type="entry name" value="PX_dom_sf"/>
</dbReference>
<reference evidence="1" key="1">
    <citation type="submission" date="2021-01" db="EMBL/GenBank/DDBJ databases">
        <authorList>
            <person name="Zahm M."/>
            <person name="Roques C."/>
            <person name="Cabau C."/>
            <person name="Klopp C."/>
            <person name="Donnadieu C."/>
            <person name="Jouanno E."/>
            <person name="Lampietro C."/>
            <person name="Louis A."/>
            <person name="Herpin A."/>
            <person name="Echchiki A."/>
            <person name="Berthelot C."/>
            <person name="Parey E."/>
            <person name="Roest-Crollius H."/>
            <person name="Braasch I."/>
            <person name="Postlethwait J."/>
            <person name="Bobe J."/>
            <person name="Montfort J."/>
            <person name="Bouchez O."/>
            <person name="Begum T."/>
            <person name="Mejri S."/>
            <person name="Adams A."/>
            <person name="Chen W.-J."/>
            <person name="Guiguen Y."/>
        </authorList>
    </citation>
    <scope>NUCLEOTIDE SEQUENCE</scope>
    <source>
        <tissue evidence="1">Blood</tissue>
    </source>
</reference>
<gene>
    <name evidence="1" type="ORF">AGOR_G00142420</name>
</gene>
<evidence type="ECO:0008006" key="3">
    <source>
        <dbReference type="Google" id="ProtNLM"/>
    </source>
</evidence>
<dbReference type="SUPFAM" id="SSF64268">
    <property type="entry name" value="PX domain"/>
    <property type="match status" value="1"/>
</dbReference>
<sequence length="196" mass="22724">MLRPSEPTNSTLHLVATDMTEIMENLDTRELDFGDGDEVDYDGKDFSHPDLRIPFSAIYQTTGFKETDARVYLSSLPITAKILEVERFTSAQDRFNITNQRSVSKVLPAVFKIELRHGNFTWLVKRKEKHFMELHRELLKYKTFLRIPLPSRSHTVRRQTIRRNEARQMPSLPGVGVMTWSGRSRCPVAGNNWKTT</sequence>
<proteinExistence type="predicted"/>
<dbReference type="Gene3D" id="3.30.1520.10">
    <property type="entry name" value="Phox-like domain"/>
    <property type="match status" value="1"/>
</dbReference>
<dbReference type="EMBL" id="JAERUA010000013">
    <property type="protein sequence ID" value="KAI1891304.1"/>
    <property type="molecule type" value="Genomic_DNA"/>
</dbReference>
<protein>
    <recommendedName>
        <fullName evidence="3">PX domain-containing protein</fullName>
    </recommendedName>
</protein>